<comment type="caution">
    <text evidence="2">The sequence shown here is derived from an EMBL/GenBank/DDBJ whole genome shotgun (WGS) entry which is preliminary data.</text>
</comment>
<evidence type="ECO:0000256" key="1">
    <source>
        <dbReference type="SAM" id="MobiDB-lite"/>
    </source>
</evidence>
<evidence type="ECO:0000313" key="2">
    <source>
        <dbReference type="EMBL" id="OON78819.1"/>
    </source>
</evidence>
<keyword evidence="3" id="KW-1185">Reference proteome</keyword>
<reference evidence="2 3" key="1">
    <citation type="submission" date="2017-02" db="EMBL/GenBank/DDBJ databases">
        <title>Draft Genome Sequence of Streptomyces tsukubaensis F601, a Producer of the immunosuppressant tacrolimus FK506.</title>
        <authorList>
            <person name="Zong G."/>
            <person name="Zhong C."/>
            <person name="Fu J."/>
            <person name="Qin R."/>
            <person name="Cao G."/>
        </authorList>
    </citation>
    <scope>NUCLEOTIDE SEQUENCE [LARGE SCALE GENOMIC DNA]</scope>
    <source>
        <strain evidence="2 3">F601</strain>
    </source>
</reference>
<organism evidence="2 3">
    <name type="scientific">Streptomyces tsukubensis</name>
    <dbReference type="NCBI Taxonomy" id="83656"/>
    <lineage>
        <taxon>Bacteria</taxon>
        <taxon>Bacillati</taxon>
        <taxon>Actinomycetota</taxon>
        <taxon>Actinomycetes</taxon>
        <taxon>Kitasatosporales</taxon>
        <taxon>Streptomycetaceae</taxon>
        <taxon>Streptomyces</taxon>
    </lineage>
</organism>
<feature type="compositionally biased region" description="Basic and acidic residues" evidence="1">
    <location>
        <begin position="116"/>
        <end position="126"/>
    </location>
</feature>
<accession>A0A1V4A8D8</accession>
<sequence>MLLTGVTVLGVTVLGPGVFRPGMFGPEEFGPGVFGPEEFALLGSAGYARIRPILAVGLRNLLRGPASAAEPSLCLVQVHRSDPVRIAVPLHSAVRLGKGTPSWPLSSLSSRCRAPSHGERRSHMRI</sequence>
<dbReference type="AlphaFoldDB" id="A0A1V4A8D8"/>
<protein>
    <submittedName>
        <fullName evidence="2">Uncharacterized protein</fullName>
    </submittedName>
</protein>
<name>A0A1V4A8D8_9ACTN</name>
<feature type="region of interest" description="Disordered" evidence="1">
    <location>
        <begin position="102"/>
        <end position="126"/>
    </location>
</feature>
<evidence type="ECO:0000313" key="3">
    <source>
        <dbReference type="Proteomes" id="UP000190539"/>
    </source>
</evidence>
<proteinExistence type="predicted"/>
<dbReference type="EMBL" id="MVFC01000011">
    <property type="protein sequence ID" value="OON78819.1"/>
    <property type="molecule type" value="Genomic_DNA"/>
</dbReference>
<dbReference type="Proteomes" id="UP000190539">
    <property type="component" value="Unassembled WGS sequence"/>
</dbReference>
<gene>
    <name evidence="2" type="ORF">B1H18_15745</name>
</gene>